<accession>A0A4Y2TNR7</accession>
<organism evidence="1 2">
    <name type="scientific">Araneus ventricosus</name>
    <name type="common">Orbweaver spider</name>
    <name type="synonym">Epeira ventricosa</name>
    <dbReference type="NCBI Taxonomy" id="182803"/>
    <lineage>
        <taxon>Eukaryota</taxon>
        <taxon>Metazoa</taxon>
        <taxon>Ecdysozoa</taxon>
        <taxon>Arthropoda</taxon>
        <taxon>Chelicerata</taxon>
        <taxon>Arachnida</taxon>
        <taxon>Araneae</taxon>
        <taxon>Araneomorphae</taxon>
        <taxon>Entelegynae</taxon>
        <taxon>Araneoidea</taxon>
        <taxon>Araneidae</taxon>
        <taxon>Araneus</taxon>
    </lineage>
</organism>
<reference evidence="1 2" key="1">
    <citation type="journal article" date="2019" name="Sci. Rep.">
        <title>Orb-weaving spider Araneus ventricosus genome elucidates the spidroin gene catalogue.</title>
        <authorList>
            <person name="Kono N."/>
            <person name="Nakamura H."/>
            <person name="Ohtoshi R."/>
            <person name="Moran D.A.P."/>
            <person name="Shinohara A."/>
            <person name="Yoshida Y."/>
            <person name="Fujiwara M."/>
            <person name="Mori M."/>
            <person name="Tomita M."/>
            <person name="Arakawa K."/>
        </authorList>
    </citation>
    <scope>NUCLEOTIDE SEQUENCE [LARGE SCALE GENOMIC DNA]</scope>
</reference>
<dbReference type="AlphaFoldDB" id="A0A4Y2TNR7"/>
<dbReference type="EMBL" id="BGPR01029995">
    <property type="protein sequence ID" value="GBO02188.1"/>
    <property type="molecule type" value="Genomic_DNA"/>
</dbReference>
<protein>
    <submittedName>
        <fullName evidence="1">Uncharacterized protein</fullName>
    </submittedName>
</protein>
<sequence length="132" mass="14749">MLWVICKLNALDPPACNIPGRSSYTPGHEQHQAAQVVRGAIKETKPGGKDAPSHHLRNMKIGIGAVVKCWTLTGRYTYGRIILACFPARTELKTRKVKEFSYLDGFKNPFIEKKAVQGIFMKKSRVCTFGVE</sequence>
<name>A0A4Y2TNR7_ARAVE</name>
<evidence type="ECO:0000313" key="1">
    <source>
        <dbReference type="EMBL" id="GBO02188.1"/>
    </source>
</evidence>
<evidence type="ECO:0000313" key="2">
    <source>
        <dbReference type="Proteomes" id="UP000499080"/>
    </source>
</evidence>
<keyword evidence="2" id="KW-1185">Reference proteome</keyword>
<dbReference type="Proteomes" id="UP000499080">
    <property type="component" value="Unassembled WGS sequence"/>
</dbReference>
<comment type="caution">
    <text evidence="1">The sequence shown here is derived from an EMBL/GenBank/DDBJ whole genome shotgun (WGS) entry which is preliminary data.</text>
</comment>
<gene>
    <name evidence="1" type="ORF">AVEN_122837_1</name>
</gene>
<proteinExistence type="predicted"/>